<feature type="compositionally biased region" description="Polar residues" evidence="3">
    <location>
        <begin position="1"/>
        <end position="14"/>
    </location>
</feature>
<protein>
    <submittedName>
        <fullName evidence="5">Putative transcriptional regulatory protein C27B12.11c</fullName>
    </submittedName>
</protein>
<gene>
    <name evidence="5" type="primary">pi067_2</name>
    <name evidence="5" type="ORF">A0J61_03583</name>
</gene>
<evidence type="ECO:0000313" key="6">
    <source>
        <dbReference type="Proteomes" id="UP000093000"/>
    </source>
</evidence>
<proteinExistence type="predicted"/>
<keyword evidence="1" id="KW-0479">Metal-binding</keyword>
<keyword evidence="6" id="KW-1185">Reference proteome</keyword>
<dbReference type="GO" id="GO:0008270">
    <property type="term" value="F:zinc ion binding"/>
    <property type="evidence" value="ECO:0007669"/>
    <property type="project" value="InterPro"/>
</dbReference>
<dbReference type="GO" id="GO:0000981">
    <property type="term" value="F:DNA-binding transcription factor activity, RNA polymerase II-specific"/>
    <property type="evidence" value="ECO:0007669"/>
    <property type="project" value="InterPro"/>
</dbReference>
<evidence type="ECO:0000256" key="3">
    <source>
        <dbReference type="SAM" id="MobiDB-lite"/>
    </source>
</evidence>
<dbReference type="STRING" id="101091.A0A1C7NH37"/>
<dbReference type="PANTHER" id="PTHR47659:SF7">
    <property type="entry name" value="FUNGAL TRANSCRIPTIONAL REGULATORY PROTEIN, N-TERMINAL DOMAIN-CONTAINING PROTEIN"/>
    <property type="match status" value="1"/>
</dbReference>
<feature type="region of interest" description="Disordered" evidence="3">
    <location>
        <begin position="1"/>
        <end position="39"/>
    </location>
</feature>
<accession>A0A1C7NH37</accession>
<comment type="caution">
    <text evidence="5">The sequence shown here is derived from an EMBL/GenBank/DDBJ whole genome shotgun (WGS) entry which is preliminary data.</text>
</comment>
<evidence type="ECO:0000256" key="2">
    <source>
        <dbReference type="ARBA" id="ARBA00023242"/>
    </source>
</evidence>
<dbReference type="Proteomes" id="UP000093000">
    <property type="component" value="Unassembled WGS sequence"/>
</dbReference>
<feature type="compositionally biased region" description="Polar residues" evidence="3">
    <location>
        <begin position="280"/>
        <end position="289"/>
    </location>
</feature>
<dbReference type="AlphaFoldDB" id="A0A1C7NH37"/>
<evidence type="ECO:0000259" key="4">
    <source>
        <dbReference type="PROSITE" id="PS50048"/>
    </source>
</evidence>
<dbReference type="SMART" id="SM00066">
    <property type="entry name" value="GAL4"/>
    <property type="match status" value="1"/>
</dbReference>
<dbReference type="EMBL" id="LUGH01000157">
    <property type="protein sequence ID" value="OBZ88355.1"/>
    <property type="molecule type" value="Genomic_DNA"/>
</dbReference>
<sequence>MQSMPSYYPTNYQNTPGYATSPTTAATATPSQTSPSVGDSVMNGTSVLAVSNAATPHLVTSAVPRLRTDAPKRNQVKNACTNCQKACKKCDDARPCPRCQKYGIAETCVNSVRKERKKGIKRGPYKRRQKTGDDKLKEKQLYDTVAAAALAVATGTEGTTPPTAMGTPTTSNTPVESLSHPTTPHPVAATTATTVNPAVPDFGYPTQLSQYTQGYDTYNYGVNAVYNNSPVTNNANNNNKDHSTILSAQYVLNPVYPSYTAPVLINNEADTPASHDENNTDGINSNENAPASPETRYRQALQGILSSQLEAKDEDEKQSMTPVNASGTKSPSNENANNENKSGLNQLCSAALSADKPKEETAEVDAAQIKAEVV</sequence>
<feature type="compositionally biased region" description="Low complexity" evidence="3">
    <location>
        <begin position="15"/>
        <end position="36"/>
    </location>
</feature>
<organism evidence="5 6">
    <name type="scientific">Choanephora cucurbitarum</name>
    <dbReference type="NCBI Taxonomy" id="101091"/>
    <lineage>
        <taxon>Eukaryota</taxon>
        <taxon>Fungi</taxon>
        <taxon>Fungi incertae sedis</taxon>
        <taxon>Mucoromycota</taxon>
        <taxon>Mucoromycotina</taxon>
        <taxon>Mucoromycetes</taxon>
        <taxon>Mucorales</taxon>
        <taxon>Mucorineae</taxon>
        <taxon>Choanephoraceae</taxon>
        <taxon>Choanephoroideae</taxon>
        <taxon>Choanephora</taxon>
    </lineage>
</organism>
<evidence type="ECO:0000313" key="5">
    <source>
        <dbReference type="EMBL" id="OBZ88355.1"/>
    </source>
</evidence>
<dbReference type="InterPro" id="IPR001138">
    <property type="entry name" value="Zn2Cys6_DnaBD"/>
</dbReference>
<feature type="compositionally biased region" description="Low complexity" evidence="3">
    <location>
        <begin position="156"/>
        <end position="170"/>
    </location>
</feature>
<feature type="region of interest" description="Disordered" evidence="3">
    <location>
        <begin position="156"/>
        <end position="185"/>
    </location>
</feature>
<dbReference type="InterPro" id="IPR050335">
    <property type="entry name" value="ERT1_acuK_gluconeogen_tf"/>
</dbReference>
<evidence type="ECO:0000256" key="1">
    <source>
        <dbReference type="ARBA" id="ARBA00022723"/>
    </source>
</evidence>
<dbReference type="InParanoid" id="A0A1C7NH37"/>
<dbReference type="PANTHER" id="PTHR47659">
    <property type="entry name" value="ZN(II)2CYS6 TRANSCRIPTION FACTOR (EUROFUNG)-RELATED"/>
    <property type="match status" value="1"/>
</dbReference>
<dbReference type="OrthoDB" id="5575144at2759"/>
<feature type="region of interest" description="Disordered" evidence="3">
    <location>
        <begin position="309"/>
        <end position="347"/>
    </location>
</feature>
<reference evidence="5 6" key="1">
    <citation type="submission" date="2016-03" db="EMBL/GenBank/DDBJ databases">
        <title>Choanephora cucurbitarum.</title>
        <authorList>
            <person name="Min B."/>
            <person name="Park H."/>
            <person name="Park J.-H."/>
            <person name="Shin H.-D."/>
            <person name="Choi I.-G."/>
        </authorList>
    </citation>
    <scope>NUCLEOTIDE SEQUENCE [LARGE SCALE GENOMIC DNA]</scope>
    <source>
        <strain evidence="5 6">KUS-F28377</strain>
    </source>
</reference>
<dbReference type="PROSITE" id="PS50048">
    <property type="entry name" value="ZN2_CY6_FUNGAL_2"/>
    <property type="match status" value="1"/>
</dbReference>
<dbReference type="CDD" id="cd00067">
    <property type="entry name" value="GAL4"/>
    <property type="match status" value="1"/>
</dbReference>
<feature type="region of interest" description="Disordered" evidence="3">
    <location>
        <begin position="269"/>
        <end position="295"/>
    </location>
</feature>
<feature type="compositionally biased region" description="Polar residues" evidence="3">
    <location>
        <begin position="319"/>
        <end position="347"/>
    </location>
</feature>
<feature type="compositionally biased region" description="Polar residues" evidence="3">
    <location>
        <begin position="171"/>
        <end position="180"/>
    </location>
</feature>
<keyword evidence="2" id="KW-0539">Nucleus</keyword>
<name>A0A1C7NH37_9FUNG</name>
<feature type="domain" description="Zn(2)-C6 fungal-type" evidence="4">
    <location>
        <begin position="79"/>
        <end position="110"/>
    </location>
</feature>